<evidence type="ECO:0000256" key="1">
    <source>
        <dbReference type="ARBA" id="ARBA00004613"/>
    </source>
</evidence>
<evidence type="ECO:0000256" key="3">
    <source>
        <dbReference type="ARBA" id="ARBA00022525"/>
    </source>
</evidence>
<dbReference type="InterPro" id="IPR006531">
    <property type="entry name" value="Gp5/Vgr_OB"/>
</dbReference>
<dbReference type="EMBL" id="BMIJ01000001">
    <property type="protein sequence ID" value="GGB82485.1"/>
    <property type="molecule type" value="Genomic_DNA"/>
</dbReference>
<keyword evidence="3" id="KW-0964">Secreted</keyword>
<dbReference type="SUPFAM" id="SSF69255">
    <property type="entry name" value="gp5 N-terminal domain-like"/>
    <property type="match status" value="1"/>
</dbReference>
<feature type="region of interest" description="Disordered" evidence="4">
    <location>
        <begin position="449"/>
        <end position="468"/>
    </location>
</feature>
<organism evidence="7 8">
    <name type="scientific">Marinobacterium zhoushanense</name>
    <dbReference type="NCBI Taxonomy" id="1679163"/>
    <lineage>
        <taxon>Bacteria</taxon>
        <taxon>Pseudomonadati</taxon>
        <taxon>Pseudomonadota</taxon>
        <taxon>Gammaproteobacteria</taxon>
        <taxon>Oceanospirillales</taxon>
        <taxon>Oceanospirillaceae</taxon>
        <taxon>Marinobacterium</taxon>
    </lineage>
</organism>
<dbReference type="InterPro" id="IPR037026">
    <property type="entry name" value="Vgr_OB-fold_dom_sf"/>
</dbReference>
<feature type="domain" description="Gp5/Type VI secretion system Vgr C-terminal trimerisation" evidence="6">
    <location>
        <begin position="467"/>
        <end position="560"/>
    </location>
</feature>
<dbReference type="InterPro" id="IPR050708">
    <property type="entry name" value="T6SS_VgrG/RHS"/>
</dbReference>
<evidence type="ECO:0000259" key="6">
    <source>
        <dbReference type="Pfam" id="PF22178"/>
    </source>
</evidence>
<dbReference type="InterPro" id="IPR054030">
    <property type="entry name" value="Gp5_Vgr_C"/>
</dbReference>
<proteinExistence type="inferred from homology"/>
<evidence type="ECO:0000259" key="5">
    <source>
        <dbReference type="Pfam" id="PF04717"/>
    </source>
</evidence>
<comment type="caution">
    <text evidence="7">The sequence shown here is derived from an EMBL/GenBank/DDBJ whole genome shotgun (WGS) entry which is preliminary data.</text>
</comment>
<dbReference type="Gene3D" id="2.40.50.230">
    <property type="entry name" value="Gp5 N-terminal domain"/>
    <property type="match status" value="1"/>
</dbReference>
<dbReference type="Gene3D" id="3.55.50.10">
    <property type="entry name" value="Baseplate protein-like domains"/>
    <property type="match status" value="1"/>
</dbReference>
<dbReference type="Pfam" id="PF04717">
    <property type="entry name" value="Phage_base_V"/>
    <property type="match status" value="1"/>
</dbReference>
<dbReference type="SUPFAM" id="SSF69279">
    <property type="entry name" value="Phage tail proteins"/>
    <property type="match status" value="2"/>
</dbReference>
<comment type="subcellular location">
    <subcellularLocation>
        <location evidence="1">Secreted</location>
    </subcellularLocation>
</comment>
<dbReference type="NCBIfam" id="TIGR01646">
    <property type="entry name" value="vgr_GE"/>
    <property type="match status" value="1"/>
</dbReference>
<keyword evidence="8" id="KW-1185">Reference proteome</keyword>
<dbReference type="PANTHER" id="PTHR32305">
    <property type="match status" value="1"/>
</dbReference>
<dbReference type="PANTHER" id="PTHR32305:SF15">
    <property type="entry name" value="PROTEIN RHSA-RELATED"/>
    <property type="match status" value="1"/>
</dbReference>
<evidence type="ECO:0000313" key="7">
    <source>
        <dbReference type="EMBL" id="GGB82485.1"/>
    </source>
</evidence>
<protein>
    <recommendedName>
        <fullName evidence="9">Type VI secretion system secreted protein VgrG</fullName>
    </recommendedName>
</protein>
<feature type="domain" description="Gp5/Type VI secretion system Vgr protein OB-fold" evidence="5">
    <location>
        <begin position="384"/>
        <end position="451"/>
    </location>
</feature>
<evidence type="ECO:0008006" key="9">
    <source>
        <dbReference type="Google" id="ProtNLM"/>
    </source>
</evidence>
<reference evidence="8" key="1">
    <citation type="journal article" date="2019" name="Int. J. Syst. Evol. Microbiol.">
        <title>The Global Catalogue of Microorganisms (GCM) 10K type strain sequencing project: providing services to taxonomists for standard genome sequencing and annotation.</title>
        <authorList>
            <consortium name="The Broad Institute Genomics Platform"/>
            <consortium name="The Broad Institute Genome Sequencing Center for Infectious Disease"/>
            <person name="Wu L."/>
            <person name="Ma J."/>
        </authorList>
    </citation>
    <scope>NUCLEOTIDE SEQUENCE [LARGE SCALE GENOMIC DNA]</scope>
    <source>
        <strain evidence="8">CGMCC 1.15341</strain>
    </source>
</reference>
<dbReference type="InterPro" id="IPR017847">
    <property type="entry name" value="T6SS_RhsGE_Vgr_subset"/>
</dbReference>
<dbReference type="SUPFAM" id="SSF69349">
    <property type="entry name" value="Phage fibre proteins"/>
    <property type="match status" value="1"/>
</dbReference>
<dbReference type="Gene3D" id="4.10.220.110">
    <property type="match status" value="1"/>
</dbReference>
<gene>
    <name evidence="7" type="ORF">GCM10011352_05390</name>
</gene>
<dbReference type="Pfam" id="PF05954">
    <property type="entry name" value="Phage_GPD"/>
    <property type="match status" value="1"/>
</dbReference>
<dbReference type="RefSeq" id="WP_188745550.1">
    <property type="nucleotide sequence ID" value="NZ_BMIJ01000001.1"/>
</dbReference>
<sequence>MGMLVDPQSSNLVVSDSKGNSYVLARLSYRAALSQMATLEAEVQCTDVDASSWLGESLTCEVFSSPGSSRSAIRSFKGVVTGVQTLVSDDPPRYSVFRLRIQPWFALLAFSRKYRVFQEQSTKDIVTSIFDDLGFKGQYKVDDMPSTKRAYCLQFNETDLEFVSRLLAEEGVHYHFGVDDDSNTLILHDAAKPFSSVGKCSLDDADSPTGSNEIVENWASRHAFHAATLELAGYDYSQSKLVSSKSKSSKYKLSSNTKLTDFRYPMASITGAIDDLAKPLVETQRAQLDSEYHLVSGQTNSSELAAGRYIELAAHHDSSQLGDYLVVSLEQEFVVEKGSTFSQRCHFTCAPQDHLYYPARLEKPRVYGMQSAVVAGKTDAEPASDDQGRIRIQFHWDTEASGDKTSCWVRVAQSMAGNGYGLQFIPRAGQEVLVSFLDGDPDQPLVTGSLYNSKHKPPYPTTDTTQSGIKTQLSGQSNELRFDDKKDSEQIYLHAAKDLLVEVENDADEKVTAEKRVAVTKDISVKGEKNYSLETKENINLTTEKNYNLTATEAIAVKGKSIKLEASDSLELVVGDSKLKMTGSKIEIESGTISLSGSSGIELDGGKVEVAGDSKVDIKSSGSMTLKASSSLSASGLNTEVKASVAATMKGSASAEVSSSGSTTVKGSVVMVN</sequence>
<evidence type="ECO:0000256" key="4">
    <source>
        <dbReference type="SAM" id="MobiDB-lite"/>
    </source>
</evidence>
<comment type="similarity">
    <text evidence="2">Belongs to the VgrG protein family.</text>
</comment>
<evidence type="ECO:0000256" key="2">
    <source>
        <dbReference type="ARBA" id="ARBA00005558"/>
    </source>
</evidence>
<name>A0ABQ1K3W7_9GAMM</name>
<dbReference type="InterPro" id="IPR006533">
    <property type="entry name" value="T6SS_Vgr_RhsGE"/>
</dbReference>
<evidence type="ECO:0000313" key="8">
    <source>
        <dbReference type="Proteomes" id="UP000629025"/>
    </source>
</evidence>
<dbReference type="NCBIfam" id="TIGR03361">
    <property type="entry name" value="VI_Rhs_Vgr"/>
    <property type="match status" value="1"/>
</dbReference>
<accession>A0ABQ1K3W7</accession>
<dbReference type="Gene3D" id="2.30.110.50">
    <property type="match status" value="1"/>
</dbReference>
<dbReference type="Proteomes" id="UP000629025">
    <property type="component" value="Unassembled WGS sequence"/>
</dbReference>
<dbReference type="Pfam" id="PF22178">
    <property type="entry name" value="Gp5_trimer_C"/>
    <property type="match status" value="1"/>
</dbReference>